<evidence type="ECO:0000259" key="1">
    <source>
        <dbReference type="Pfam" id="PF03372"/>
    </source>
</evidence>
<dbReference type="PANTHER" id="PTHR33395:SF22">
    <property type="entry name" value="REVERSE TRANSCRIPTASE DOMAIN-CONTAINING PROTEIN"/>
    <property type="match status" value="1"/>
</dbReference>
<dbReference type="InterPro" id="IPR036691">
    <property type="entry name" value="Endo/exonu/phosph_ase_sf"/>
</dbReference>
<evidence type="ECO:0000313" key="2">
    <source>
        <dbReference type="EnsemblMetazoa" id="AALFPA23_005947.P7680"/>
    </source>
</evidence>
<dbReference type="GeneID" id="134290474"/>
<organism evidence="2 3">
    <name type="scientific">Aedes albopictus</name>
    <name type="common">Asian tiger mosquito</name>
    <name type="synonym">Stegomyia albopicta</name>
    <dbReference type="NCBI Taxonomy" id="7160"/>
    <lineage>
        <taxon>Eukaryota</taxon>
        <taxon>Metazoa</taxon>
        <taxon>Ecdysozoa</taxon>
        <taxon>Arthropoda</taxon>
        <taxon>Hexapoda</taxon>
        <taxon>Insecta</taxon>
        <taxon>Pterygota</taxon>
        <taxon>Neoptera</taxon>
        <taxon>Endopterygota</taxon>
        <taxon>Diptera</taxon>
        <taxon>Nematocera</taxon>
        <taxon>Culicoidea</taxon>
        <taxon>Culicidae</taxon>
        <taxon>Culicinae</taxon>
        <taxon>Aedini</taxon>
        <taxon>Aedes</taxon>
        <taxon>Stegomyia</taxon>
    </lineage>
</organism>
<name>A0ABM1Y5L9_AEDAL</name>
<sequence>MRTKTDTFHRTTLSADYDVIALTETWLNDDIGNAELSSEYTIFRCDRNNLTSTLKRGGGVLIAVRNNLKASQVQLTNCESLEQVCVRVQLNSLAIYICCIYLRPNSNPCLYSNHASSIQEMLGSSDSSDSIVVVGDYNLPRLQCQLDTDLNSYIPLNASSEQEISLCETVLPCGLHQICSAYNANGRLLDLAFVNDPVNVELLEPPTPILKVDIHHKPFIIRLDYLPAKQIVHRANRGLLDFDFRHCDFDDLSTSLERVNWSGILQADNLDDAVTNLYDTVFSILNEKVPFKRNLRHSKTSPPWWTAEIRHSRNVLRKARKRYFKQRTHIAKMNLQQLESSYQSSVDSAFKDYLNRTETDLQANPSSFWSYVNSKKRNKPIPSDVTYNNIRSNSTDEAANLFADFFKDVYETNDVSATGPYIDSIPSYNMSLAQPALSEVNIHAALSSVDPSKGPGADRLPPVFVKSCAAPLAVPMTIIFNRSLTSGKFPTAWKMLRSSRYTNLVTFITLKTTELFRFYHA</sequence>
<reference evidence="3" key="1">
    <citation type="journal article" date="2015" name="Proc. Natl. Acad. Sci. U.S.A.">
        <title>Genome sequence of the Asian Tiger mosquito, Aedes albopictus, reveals insights into its biology, genetics, and evolution.</title>
        <authorList>
            <person name="Chen X.G."/>
            <person name="Jiang X."/>
            <person name="Gu J."/>
            <person name="Xu M."/>
            <person name="Wu Y."/>
            <person name="Deng Y."/>
            <person name="Zhang C."/>
            <person name="Bonizzoni M."/>
            <person name="Dermauw W."/>
            <person name="Vontas J."/>
            <person name="Armbruster P."/>
            <person name="Huang X."/>
            <person name="Yang Y."/>
            <person name="Zhang H."/>
            <person name="He W."/>
            <person name="Peng H."/>
            <person name="Liu Y."/>
            <person name="Wu K."/>
            <person name="Chen J."/>
            <person name="Lirakis M."/>
            <person name="Topalis P."/>
            <person name="Van Leeuwen T."/>
            <person name="Hall A.B."/>
            <person name="Jiang X."/>
            <person name="Thorpe C."/>
            <person name="Mueller R.L."/>
            <person name="Sun C."/>
            <person name="Waterhouse R.M."/>
            <person name="Yan G."/>
            <person name="Tu Z.J."/>
            <person name="Fang X."/>
            <person name="James A.A."/>
        </authorList>
    </citation>
    <scope>NUCLEOTIDE SEQUENCE [LARGE SCALE GENOMIC DNA]</scope>
    <source>
        <strain evidence="3">Foshan</strain>
    </source>
</reference>
<protein>
    <recommendedName>
        <fullName evidence="1">Endonuclease/exonuclease/phosphatase domain-containing protein</fullName>
    </recommendedName>
</protein>
<feature type="domain" description="Endonuclease/exonuclease/phosphatase" evidence="1">
    <location>
        <begin position="10"/>
        <end position="139"/>
    </location>
</feature>
<evidence type="ECO:0000313" key="3">
    <source>
        <dbReference type="Proteomes" id="UP000069940"/>
    </source>
</evidence>
<dbReference type="PANTHER" id="PTHR33395">
    <property type="entry name" value="TRANSCRIPTASE, PUTATIVE-RELATED-RELATED"/>
    <property type="match status" value="1"/>
</dbReference>
<reference evidence="2" key="2">
    <citation type="submission" date="2025-05" db="UniProtKB">
        <authorList>
            <consortium name="EnsemblMetazoa"/>
        </authorList>
    </citation>
    <scope>IDENTIFICATION</scope>
    <source>
        <strain evidence="2">Foshan</strain>
    </source>
</reference>
<dbReference type="EnsemblMetazoa" id="AALFPA23_005947.R7680">
    <property type="protein sequence ID" value="AALFPA23_005947.P7680"/>
    <property type="gene ID" value="AALFPA23_005947"/>
</dbReference>
<dbReference type="Gene3D" id="3.60.10.10">
    <property type="entry name" value="Endonuclease/exonuclease/phosphatase"/>
    <property type="match status" value="1"/>
</dbReference>
<keyword evidence="3" id="KW-1185">Reference proteome</keyword>
<accession>A0ABM1Y5L9</accession>
<proteinExistence type="predicted"/>
<dbReference type="Proteomes" id="UP000069940">
    <property type="component" value="Unassembled WGS sequence"/>
</dbReference>
<dbReference type="RefSeq" id="XP_062713607.1">
    <property type="nucleotide sequence ID" value="XM_062857623.1"/>
</dbReference>
<dbReference type="SUPFAM" id="SSF56219">
    <property type="entry name" value="DNase I-like"/>
    <property type="match status" value="1"/>
</dbReference>
<dbReference type="InterPro" id="IPR005135">
    <property type="entry name" value="Endo/exonuclease/phosphatase"/>
</dbReference>
<dbReference type="Pfam" id="PF03372">
    <property type="entry name" value="Exo_endo_phos"/>
    <property type="match status" value="1"/>
</dbReference>